<reference evidence="2 3" key="1">
    <citation type="submission" date="2018-04" db="EMBL/GenBank/DDBJ databases">
        <title>Genomic Encyclopedia of Archaeal and Bacterial Type Strains, Phase II (KMG-II): from individual species to whole genera.</title>
        <authorList>
            <person name="Goeker M."/>
        </authorList>
    </citation>
    <scope>NUCLEOTIDE SEQUENCE [LARGE SCALE GENOMIC DNA]</scope>
    <source>
        <strain evidence="2 3">DSM 21823</strain>
    </source>
</reference>
<dbReference type="GO" id="GO:0006313">
    <property type="term" value="P:DNA transposition"/>
    <property type="evidence" value="ECO:0007669"/>
    <property type="project" value="InterPro"/>
</dbReference>
<dbReference type="RefSeq" id="WP_108127999.1">
    <property type="nucleotide sequence ID" value="NZ_QBKP01000002.1"/>
</dbReference>
<sequence>MEIVSRRHSRSALGYHFVFVTKRRRRVFFGKVEAALKRVLSEVSVGAGYGLELVGVDRDHVHLFVTAPPDAPPSDVARRLKGESARRMRATFPWLKGRVPGGSLWSPSFFVASVGAISEGAVRRYVAAQGASA</sequence>
<dbReference type="Pfam" id="PF01797">
    <property type="entry name" value="Y1_Tnp"/>
    <property type="match status" value="1"/>
</dbReference>
<dbReference type="EMBL" id="QBKP01000002">
    <property type="protein sequence ID" value="PTX52583.1"/>
    <property type="molecule type" value="Genomic_DNA"/>
</dbReference>
<dbReference type="SUPFAM" id="SSF143422">
    <property type="entry name" value="Transposase IS200-like"/>
    <property type="match status" value="1"/>
</dbReference>
<evidence type="ECO:0000259" key="1">
    <source>
        <dbReference type="SMART" id="SM01321"/>
    </source>
</evidence>
<evidence type="ECO:0000313" key="2">
    <source>
        <dbReference type="EMBL" id="PTX52583.1"/>
    </source>
</evidence>
<dbReference type="InterPro" id="IPR036515">
    <property type="entry name" value="Transposase_17_sf"/>
</dbReference>
<protein>
    <submittedName>
        <fullName evidence="2">Putative transposase</fullName>
    </submittedName>
</protein>
<dbReference type="Proteomes" id="UP000244224">
    <property type="component" value="Unassembled WGS sequence"/>
</dbReference>
<dbReference type="Gene3D" id="3.30.70.1290">
    <property type="entry name" value="Transposase IS200-like"/>
    <property type="match status" value="1"/>
</dbReference>
<gene>
    <name evidence="2" type="ORF">C8N34_102363</name>
</gene>
<keyword evidence="3" id="KW-1185">Reference proteome</keyword>
<name>A0A2T6B950_9RHOB</name>
<dbReference type="PANTHER" id="PTHR33360">
    <property type="entry name" value="TRANSPOSASE FOR INSERTION SEQUENCE ELEMENT IS200"/>
    <property type="match status" value="1"/>
</dbReference>
<feature type="domain" description="Transposase IS200-like" evidence="1">
    <location>
        <begin position="10"/>
        <end position="129"/>
    </location>
</feature>
<dbReference type="PANTHER" id="PTHR33360:SF2">
    <property type="entry name" value="TRANSPOSASE FOR INSERTION SEQUENCE ELEMENT IS200"/>
    <property type="match status" value="1"/>
</dbReference>
<dbReference type="InterPro" id="IPR002686">
    <property type="entry name" value="Transposase_17"/>
</dbReference>
<evidence type="ECO:0000313" key="3">
    <source>
        <dbReference type="Proteomes" id="UP000244224"/>
    </source>
</evidence>
<dbReference type="AlphaFoldDB" id="A0A2T6B950"/>
<dbReference type="SMART" id="SM01321">
    <property type="entry name" value="Y1_Tnp"/>
    <property type="match status" value="1"/>
</dbReference>
<proteinExistence type="predicted"/>
<dbReference type="NCBIfam" id="NF033573">
    <property type="entry name" value="transpos_IS200"/>
    <property type="match status" value="1"/>
</dbReference>
<comment type="caution">
    <text evidence="2">The sequence shown here is derived from an EMBL/GenBank/DDBJ whole genome shotgun (WGS) entry which is preliminary data.</text>
</comment>
<organism evidence="2 3">
    <name type="scientific">Gemmobacter caeni</name>
    <dbReference type="NCBI Taxonomy" id="589035"/>
    <lineage>
        <taxon>Bacteria</taxon>
        <taxon>Pseudomonadati</taxon>
        <taxon>Pseudomonadota</taxon>
        <taxon>Alphaproteobacteria</taxon>
        <taxon>Rhodobacterales</taxon>
        <taxon>Paracoccaceae</taxon>
        <taxon>Gemmobacter</taxon>
    </lineage>
</organism>
<accession>A0A2T6B950</accession>
<dbReference type="GO" id="GO:0004803">
    <property type="term" value="F:transposase activity"/>
    <property type="evidence" value="ECO:0007669"/>
    <property type="project" value="InterPro"/>
</dbReference>
<dbReference type="GO" id="GO:0003677">
    <property type="term" value="F:DNA binding"/>
    <property type="evidence" value="ECO:0007669"/>
    <property type="project" value="InterPro"/>
</dbReference>